<dbReference type="InterPro" id="IPR036388">
    <property type="entry name" value="WH-like_DNA-bd_sf"/>
</dbReference>
<keyword evidence="7" id="KW-1185">Reference proteome</keyword>
<dbReference type="RefSeq" id="WP_189353425.1">
    <property type="nucleotide sequence ID" value="NZ_BMYP01000022.1"/>
</dbReference>
<dbReference type="InterPro" id="IPR036390">
    <property type="entry name" value="WH_DNA-bd_sf"/>
</dbReference>
<dbReference type="SMART" id="SM00419">
    <property type="entry name" value="HTH_CRP"/>
    <property type="match status" value="1"/>
</dbReference>
<dbReference type="SMART" id="SM00100">
    <property type="entry name" value="cNMP"/>
    <property type="match status" value="1"/>
</dbReference>
<keyword evidence="3" id="KW-0804">Transcription</keyword>
<comment type="caution">
    <text evidence="6">The sequence shown here is derived from an EMBL/GenBank/DDBJ whole genome shotgun (WGS) entry which is preliminary data.</text>
</comment>
<keyword evidence="2" id="KW-0238">DNA-binding</keyword>
<dbReference type="SUPFAM" id="SSF51206">
    <property type="entry name" value="cAMP-binding domain-like"/>
    <property type="match status" value="1"/>
</dbReference>
<dbReference type="Proteomes" id="UP000662678">
    <property type="component" value="Unassembled WGS sequence"/>
</dbReference>
<evidence type="ECO:0000256" key="3">
    <source>
        <dbReference type="ARBA" id="ARBA00023163"/>
    </source>
</evidence>
<dbReference type="InterPro" id="IPR000595">
    <property type="entry name" value="cNMP-bd_dom"/>
</dbReference>
<dbReference type="EMBL" id="BMYP01000022">
    <property type="protein sequence ID" value="GHD77881.1"/>
    <property type="molecule type" value="Genomic_DNA"/>
</dbReference>
<evidence type="ECO:0000259" key="4">
    <source>
        <dbReference type="PROSITE" id="PS50042"/>
    </source>
</evidence>
<dbReference type="Gene3D" id="1.10.10.10">
    <property type="entry name" value="Winged helix-like DNA-binding domain superfamily/Winged helix DNA-binding domain"/>
    <property type="match status" value="1"/>
</dbReference>
<organism evidence="6 7">
    <name type="scientific">Vogesella fluminis</name>
    <dbReference type="NCBI Taxonomy" id="1069161"/>
    <lineage>
        <taxon>Bacteria</taxon>
        <taxon>Pseudomonadati</taxon>
        <taxon>Pseudomonadota</taxon>
        <taxon>Betaproteobacteria</taxon>
        <taxon>Neisseriales</taxon>
        <taxon>Chromobacteriaceae</taxon>
        <taxon>Vogesella</taxon>
    </lineage>
</organism>
<feature type="domain" description="HTH crp-type" evidence="5">
    <location>
        <begin position="150"/>
        <end position="224"/>
    </location>
</feature>
<evidence type="ECO:0000313" key="6">
    <source>
        <dbReference type="EMBL" id="GHD77881.1"/>
    </source>
</evidence>
<dbReference type="InterPro" id="IPR014710">
    <property type="entry name" value="RmlC-like_jellyroll"/>
</dbReference>
<evidence type="ECO:0000256" key="1">
    <source>
        <dbReference type="ARBA" id="ARBA00023015"/>
    </source>
</evidence>
<proteinExistence type="predicted"/>
<dbReference type="Gene3D" id="2.60.120.10">
    <property type="entry name" value="Jelly Rolls"/>
    <property type="match status" value="1"/>
</dbReference>
<gene>
    <name evidence="6" type="ORF">GCM10011419_19170</name>
</gene>
<dbReference type="CDD" id="cd00038">
    <property type="entry name" value="CAP_ED"/>
    <property type="match status" value="1"/>
</dbReference>
<evidence type="ECO:0000256" key="2">
    <source>
        <dbReference type="ARBA" id="ARBA00023125"/>
    </source>
</evidence>
<evidence type="ECO:0000259" key="5">
    <source>
        <dbReference type="PROSITE" id="PS51063"/>
    </source>
</evidence>
<dbReference type="PANTHER" id="PTHR24567:SF68">
    <property type="entry name" value="DNA-BINDING TRANSCRIPTIONAL DUAL REGULATOR CRP"/>
    <property type="match status" value="1"/>
</dbReference>
<sequence>MERPSPFTALRASPLFDDVDDSALQALACTAQWLPVRHGQQVFAIGEPADHFYTIVSGEIQLYRPSFRGHDTLFQVLEAGALLAEAPMFLKPPLHPLTARASKKTQLYAYPREALLALCNTSPELMQTLLAALVRRLYRAVSRIECLSLNNASQRLATYLLELHCPHDGHCVNGPVNINLPINITMLAGHLAMTPETLSRQLQKFRQQGLLRGKGRALTLLDPARLCEYVGLNASDFSGKTTPLTAGCCNLAPD</sequence>
<reference evidence="7" key="1">
    <citation type="journal article" date="2019" name="Int. J. Syst. Evol. Microbiol.">
        <title>The Global Catalogue of Microorganisms (GCM) 10K type strain sequencing project: providing services to taxonomists for standard genome sequencing and annotation.</title>
        <authorList>
            <consortium name="The Broad Institute Genomics Platform"/>
            <consortium name="The Broad Institute Genome Sequencing Center for Infectious Disease"/>
            <person name="Wu L."/>
            <person name="Ma J."/>
        </authorList>
    </citation>
    <scope>NUCLEOTIDE SEQUENCE [LARGE SCALE GENOMIC DNA]</scope>
    <source>
        <strain evidence="7">KCTC 23713</strain>
    </source>
</reference>
<dbReference type="SUPFAM" id="SSF46785">
    <property type="entry name" value="Winged helix' DNA-binding domain"/>
    <property type="match status" value="1"/>
</dbReference>
<dbReference type="InterPro" id="IPR012318">
    <property type="entry name" value="HTH_CRP"/>
</dbReference>
<accession>A0ABQ3HE08</accession>
<dbReference type="PROSITE" id="PS51063">
    <property type="entry name" value="HTH_CRP_2"/>
    <property type="match status" value="1"/>
</dbReference>
<dbReference type="InterPro" id="IPR018490">
    <property type="entry name" value="cNMP-bd_dom_sf"/>
</dbReference>
<protein>
    <submittedName>
        <fullName evidence="6">Crp/Fnr family transcriptional regulator</fullName>
    </submittedName>
</protein>
<keyword evidence="1" id="KW-0805">Transcription regulation</keyword>
<dbReference type="Pfam" id="PF13545">
    <property type="entry name" value="HTH_Crp_2"/>
    <property type="match status" value="1"/>
</dbReference>
<evidence type="ECO:0000313" key="7">
    <source>
        <dbReference type="Proteomes" id="UP000662678"/>
    </source>
</evidence>
<dbReference type="InterPro" id="IPR050397">
    <property type="entry name" value="Env_Response_Regulators"/>
</dbReference>
<feature type="domain" description="Cyclic nucleotide-binding" evidence="4">
    <location>
        <begin position="15"/>
        <end position="136"/>
    </location>
</feature>
<name>A0ABQ3HE08_9NEIS</name>
<dbReference type="Pfam" id="PF00027">
    <property type="entry name" value="cNMP_binding"/>
    <property type="match status" value="1"/>
</dbReference>
<dbReference type="PROSITE" id="PS50042">
    <property type="entry name" value="CNMP_BINDING_3"/>
    <property type="match status" value="1"/>
</dbReference>
<dbReference type="PANTHER" id="PTHR24567">
    <property type="entry name" value="CRP FAMILY TRANSCRIPTIONAL REGULATORY PROTEIN"/>
    <property type="match status" value="1"/>
</dbReference>